<dbReference type="Pfam" id="PF04773">
    <property type="entry name" value="FecR"/>
    <property type="match status" value="1"/>
</dbReference>
<evidence type="ECO:0000313" key="7">
    <source>
        <dbReference type="EMBL" id="PTQ83084.1"/>
    </source>
</evidence>
<keyword evidence="3" id="KW-0998">Cell outer membrane</keyword>
<dbReference type="Proteomes" id="UP000244152">
    <property type="component" value="Unassembled WGS sequence"/>
</dbReference>
<name>A0A2T5IGX5_9PROT</name>
<sequence length="1106" mass="124111">MTASLLITVVAVSALALDVHAAELCRPSIALMVSVQGAVELRRVKEANWQAAKLNVVLCPGDTVRVAENSRAALRLSNESTLRLDQKTVLTLAAPARDRAALVELVTGNLFVITRTPKPFRVKTRLVTADIEGTEFFIGTDEDRAKLVIYEGTVSASNEQGSVSLVSNEAASVLKGEAPRKEKVVRPTDAVQWTLYYPTIISYRLDEKLTAEPVQLALRASLALYRQGRLPEALAALDEVPETAHSPRFLTYRAGLLLSVGRVEEGRTDIAQALNLDPRNSDAYALQAIIAVVQNDKDQALNLATKAVELDQESSTARLALSYTQQAHFQIEATLESVQKAAEFDPQNALIWARIAELHMSAGYLERALEAAERAVDLNPNLSKTQTVLGFAHLTRIDTKAAKAAFAKAIELDSADPMPRLGMGLAKLREGDVEAGRMEMEIAAALDPMNSLIRSYLGKAYFEEKRYNLAEAQFDMGKALDPNDPTPWFYDAIQKQTQNRPVEALWDLQKSIDLNDNRAVYRSKLLLDRDQAARGSSLARIYDNLGFEKRALMETAKSLSFDPGSHSSHRFLSDAYRNVPWHEIARASELLQAQLLQPINVNPVQPHLTVADLNIITSTGPTVGGFNEFTPLVERNKPQLVASGILGNHGTIGDEAVLSALYERASVSIGQFHYNTNGFRENNDQKHNVYNAFFQYAVTPRFNVQAEVRTRKTENGDLLLRFDQPLESNFRRELAQDTARIGARASLSPTQDFIVSAMYNDRRTGPNESLTKDFGYQVETQYLFRGDRVNFLAGIGTFQFQVDSQDIHFKKWRNTGYFYMNFNPIKNLSWTLGLGYDSLKDQENFEVNKFNPKLGMQWNITANLRLRLAWFETVKSFLIANQTIEPTQVAGFNQLFDDVNGTKARRKGIGLDARVATNLYGGLEASVRDLAVPFFLKRELSREEKQQERVYSAYLYWIPHPNWAIRGESRFEKFTRAPSENLDIDDPFRIETLSAPLSLNYFNPSGIFATVTTTYVRQELRRMESLEVGEDGDEVSVPTTVDDNFVLLDAVLGYRFPNRRGIVSLEGRNLLDENFFFKSNNFQANEITAPRFIPSRTFFLRLTLNF</sequence>
<dbReference type="Gene3D" id="2.60.120.1440">
    <property type="match status" value="1"/>
</dbReference>
<evidence type="ECO:0000313" key="8">
    <source>
        <dbReference type="Proteomes" id="UP000244152"/>
    </source>
</evidence>
<feature type="repeat" description="TPR" evidence="4">
    <location>
        <begin position="349"/>
        <end position="382"/>
    </location>
</feature>
<dbReference type="SUPFAM" id="SSF48452">
    <property type="entry name" value="TPR-like"/>
    <property type="match status" value="2"/>
</dbReference>
<dbReference type="Pfam" id="PF13181">
    <property type="entry name" value="TPR_8"/>
    <property type="match status" value="1"/>
</dbReference>
<dbReference type="GO" id="GO:0009279">
    <property type="term" value="C:cell outer membrane"/>
    <property type="evidence" value="ECO:0007669"/>
    <property type="project" value="UniProtKB-SubCell"/>
</dbReference>
<feature type="repeat" description="TPR" evidence="4">
    <location>
        <begin position="451"/>
        <end position="484"/>
    </location>
</feature>
<protein>
    <submittedName>
        <fullName evidence="7">FecR family protein</fullName>
    </submittedName>
</protein>
<feature type="signal peptide" evidence="5">
    <location>
        <begin position="1"/>
        <end position="21"/>
    </location>
</feature>
<proteinExistence type="predicted"/>
<comment type="subcellular location">
    <subcellularLocation>
        <location evidence="1">Cell outer membrane</location>
    </subcellularLocation>
</comment>
<dbReference type="PROSITE" id="PS50005">
    <property type="entry name" value="TPR"/>
    <property type="match status" value="2"/>
</dbReference>
<reference evidence="7 8" key="1">
    <citation type="submission" date="2018-04" db="EMBL/GenBank/DDBJ databases">
        <title>Active sludge and wastewater microbial communities from Klosterneuburg, Austria.</title>
        <authorList>
            <person name="Wagner M."/>
        </authorList>
    </citation>
    <scope>NUCLEOTIDE SEQUENCE [LARGE SCALE GENOMIC DNA]</scope>
    <source>
        <strain evidence="7 8">Nl12</strain>
    </source>
</reference>
<organism evidence="7 8">
    <name type="scientific">Nitrosospira multiformis</name>
    <dbReference type="NCBI Taxonomy" id="1231"/>
    <lineage>
        <taxon>Bacteria</taxon>
        <taxon>Pseudomonadati</taxon>
        <taxon>Pseudomonadota</taxon>
        <taxon>Betaproteobacteria</taxon>
        <taxon>Nitrosomonadales</taxon>
        <taxon>Nitrosomonadaceae</taxon>
        <taxon>Nitrosospira</taxon>
    </lineage>
</organism>
<evidence type="ECO:0000256" key="4">
    <source>
        <dbReference type="PROSITE-ProRule" id="PRU00339"/>
    </source>
</evidence>
<keyword evidence="4" id="KW-0802">TPR repeat</keyword>
<dbReference type="InterPro" id="IPR019734">
    <property type="entry name" value="TPR_rpt"/>
</dbReference>
<feature type="chain" id="PRO_5015598485" evidence="5">
    <location>
        <begin position="22"/>
        <end position="1106"/>
    </location>
</feature>
<dbReference type="Pfam" id="PF13432">
    <property type="entry name" value="TPR_16"/>
    <property type="match status" value="1"/>
</dbReference>
<evidence type="ECO:0000256" key="2">
    <source>
        <dbReference type="ARBA" id="ARBA00023136"/>
    </source>
</evidence>
<dbReference type="SUPFAM" id="SSF56935">
    <property type="entry name" value="Porins"/>
    <property type="match status" value="1"/>
</dbReference>
<dbReference type="RefSeq" id="WP_107761154.1">
    <property type="nucleotide sequence ID" value="NZ_QAOK01000002.1"/>
</dbReference>
<keyword evidence="5" id="KW-0732">Signal</keyword>
<gene>
    <name evidence="7" type="ORF">C8R21_10287</name>
</gene>
<dbReference type="SMART" id="SM00028">
    <property type="entry name" value="TPR"/>
    <property type="match status" value="7"/>
</dbReference>
<dbReference type="Gene3D" id="1.25.40.10">
    <property type="entry name" value="Tetratricopeptide repeat domain"/>
    <property type="match status" value="3"/>
</dbReference>
<dbReference type="AlphaFoldDB" id="A0A2T5IGX5"/>
<dbReference type="InterPro" id="IPR006860">
    <property type="entry name" value="FecR"/>
</dbReference>
<dbReference type="PANTHER" id="PTHR12558">
    <property type="entry name" value="CELL DIVISION CYCLE 16,23,27"/>
    <property type="match status" value="1"/>
</dbReference>
<dbReference type="InterPro" id="IPR036942">
    <property type="entry name" value="Beta-barrel_TonB_sf"/>
</dbReference>
<evidence type="ECO:0000256" key="1">
    <source>
        <dbReference type="ARBA" id="ARBA00004442"/>
    </source>
</evidence>
<evidence type="ECO:0000256" key="5">
    <source>
        <dbReference type="SAM" id="SignalP"/>
    </source>
</evidence>
<feature type="domain" description="FecR protein" evidence="6">
    <location>
        <begin position="62"/>
        <end position="154"/>
    </location>
</feature>
<evidence type="ECO:0000259" key="6">
    <source>
        <dbReference type="Pfam" id="PF04773"/>
    </source>
</evidence>
<keyword evidence="2" id="KW-0472">Membrane</keyword>
<dbReference type="InterPro" id="IPR011990">
    <property type="entry name" value="TPR-like_helical_dom_sf"/>
</dbReference>
<dbReference type="EMBL" id="QAOK01000002">
    <property type="protein sequence ID" value="PTQ83084.1"/>
    <property type="molecule type" value="Genomic_DNA"/>
</dbReference>
<dbReference type="Gene3D" id="2.40.170.20">
    <property type="entry name" value="TonB-dependent receptor, beta-barrel domain"/>
    <property type="match status" value="1"/>
</dbReference>
<dbReference type="PANTHER" id="PTHR12558:SF33">
    <property type="entry name" value="BLL7664 PROTEIN"/>
    <property type="match status" value="1"/>
</dbReference>
<comment type="caution">
    <text evidence="7">The sequence shown here is derived from an EMBL/GenBank/DDBJ whole genome shotgun (WGS) entry which is preliminary data.</text>
</comment>
<evidence type="ECO:0000256" key="3">
    <source>
        <dbReference type="ARBA" id="ARBA00023237"/>
    </source>
</evidence>
<accession>A0A2T5IGX5</accession>